<keyword evidence="1" id="KW-0175">Coiled coil</keyword>
<evidence type="ECO:0000313" key="4">
    <source>
        <dbReference type="EMBL" id="TLD91732.1"/>
    </source>
</evidence>
<name>A0A347VQD2_9HELI</name>
<reference evidence="4 5" key="1">
    <citation type="journal article" date="2014" name="Genome Announc.">
        <title>Draft genome sequences of eight enterohepatic helicobacter species isolated from both laboratory and wild rodents.</title>
        <authorList>
            <person name="Sheh A."/>
            <person name="Shen Z."/>
            <person name="Fox J.G."/>
        </authorList>
    </citation>
    <scope>NUCLEOTIDE SEQUENCE [LARGE SCALE GENOMIC DNA]</scope>
    <source>
        <strain evidence="4 5">MIT 97-6194</strain>
    </source>
</reference>
<proteinExistence type="predicted"/>
<evidence type="ECO:0000313" key="6">
    <source>
        <dbReference type="Proteomes" id="UP000477070"/>
    </source>
</evidence>
<dbReference type="RefSeq" id="WP_034569979.1">
    <property type="nucleotide sequence ID" value="NZ_JRMP02000029.1"/>
</dbReference>
<comment type="caution">
    <text evidence="4">The sequence shown here is derived from an EMBL/GenBank/DDBJ whole genome shotgun (WGS) entry which is preliminary data.</text>
</comment>
<keyword evidence="5" id="KW-1185">Reference proteome</keyword>
<accession>A0A347VQD2</accession>
<evidence type="ECO:0000256" key="1">
    <source>
        <dbReference type="SAM" id="Coils"/>
    </source>
</evidence>
<organism evidence="4 5">
    <name type="scientific">Helicobacter saguini</name>
    <dbReference type="NCBI Taxonomy" id="1548018"/>
    <lineage>
        <taxon>Bacteria</taxon>
        <taxon>Pseudomonadati</taxon>
        <taxon>Campylobacterota</taxon>
        <taxon>Epsilonproteobacteria</taxon>
        <taxon>Campylobacterales</taxon>
        <taxon>Helicobacteraceae</taxon>
        <taxon>Helicobacter</taxon>
    </lineage>
</organism>
<sequence length="330" mass="38896">MENLEYEKAILVTQSEDSNDSSLRESEANEAIQDSNQSNIESNPQDSTESNIESNEDSTRFIDTATGAEITFEEYQNHERPQDIKIISQNIDFKNEIDSKEWEAYSNIESNLDSVDKTNCNIDNDIESNTQDSNETLEINTADKEAFKKGIKEVFRFFFLYKSSKEITKLDSMFMDNLANYIEYLVNESVNERLKHLDTFKEKTINEIYHLQNKINELSNKIDEKNKYEKLEKAINYTKFYKAKYEFLEANRDYLYYLSEIKKLTPKEISIVLEKNCNIDINDGYLYSHIADIRNNQFKQYFEKKYAEFLKQDSNQKIESNIPTPKDSER</sequence>
<dbReference type="Proteomes" id="UP000477070">
    <property type="component" value="Unassembled WGS sequence"/>
</dbReference>
<reference evidence="3 6" key="4">
    <citation type="submission" date="2019-12" db="EMBL/GenBank/DDBJ databases">
        <title>Multi-Generational Helicobacter saguini Isolates.</title>
        <authorList>
            <person name="Mannion A."/>
            <person name="Shen Z."/>
            <person name="Fox J.G."/>
        </authorList>
    </citation>
    <scope>NUCLEOTIDE SEQUENCE [LARGE SCALE GENOMIC DNA]</scope>
    <source>
        <strain evidence="3">16-048</strain>
        <strain evidence="6">16-048 (F4)</strain>
    </source>
</reference>
<protein>
    <submittedName>
        <fullName evidence="4">Uncharacterized protein</fullName>
    </submittedName>
</protein>
<dbReference type="STRING" id="1548018.LS64_02065"/>
<evidence type="ECO:0000313" key="5">
    <source>
        <dbReference type="Proteomes" id="UP000029714"/>
    </source>
</evidence>
<dbReference type="Proteomes" id="UP000029714">
    <property type="component" value="Unassembled WGS sequence"/>
</dbReference>
<dbReference type="EMBL" id="JRMP02000029">
    <property type="protein sequence ID" value="TLD91732.1"/>
    <property type="molecule type" value="Genomic_DNA"/>
</dbReference>
<evidence type="ECO:0000256" key="2">
    <source>
        <dbReference type="SAM" id="MobiDB-lite"/>
    </source>
</evidence>
<feature type="coiled-coil region" evidence="1">
    <location>
        <begin position="201"/>
        <end position="231"/>
    </location>
</feature>
<gene>
    <name evidence="3" type="ORF">DCO61_09325</name>
    <name evidence="4" type="ORF">LS64_011430</name>
</gene>
<dbReference type="EMBL" id="QBIU01000002">
    <property type="protein sequence ID" value="MWV70193.1"/>
    <property type="molecule type" value="Genomic_DNA"/>
</dbReference>
<reference evidence="4 5" key="2">
    <citation type="journal article" date="2016" name="Infect. Immun.">
        <title>Helicobacter saguini, a Novel Helicobacter Isolated from Cotton-Top Tamarins with Ulcerative Colitis, Has Proinflammatory Properties and Induces Typhlocolitis and Dysplasia in Gnotobiotic IL-10-/- Mice.</title>
        <authorList>
            <person name="Shen Z."/>
            <person name="Mannion A."/>
            <person name="Whary M.T."/>
            <person name="Muthupalani S."/>
            <person name="Sheh A."/>
            <person name="Feng Y."/>
            <person name="Gong G."/>
            <person name="Vandamme P."/>
            <person name="Holcombe H.R."/>
            <person name="Paster B.J."/>
            <person name="Fox J.G."/>
        </authorList>
    </citation>
    <scope>NUCLEOTIDE SEQUENCE [LARGE SCALE GENOMIC DNA]</scope>
    <source>
        <strain evidence="4 5">MIT 97-6194</strain>
    </source>
</reference>
<dbReference type="AlphaFoldDB" id="A0A347VQD2"/>
<feature type="region of interest" description="Disordered" evidence="2">
    <location>
        <begin position="1"/>
        <end position="59"/>
    </location>
</feature>
<reference evidence="4" key="3">
    <citation type="submission" date="2018-04" db="EMBL/GenBank/DDBJ databases">
        <authorList>
            <person name="Sheh A."/>
            <person name="Shen Z."/>
            <person name="Mannion A.J."/>
            <person name="Fox J.G."/>
        </authorList>
    </citation>
    <scope>NUCLEOTIDE SEQUENCE</scope>
    <source>
        <strain evidence="4">MIT 97-6194</strain>
    </source>
</reference>
<evidence type="ECO:0000313" key="3">
    <source>
        <dbReference type="EMBL" id="MWV70193.1"/>
    </source>
</evidence>
<feature type="compositionally biased region" description="Polar residues" evidence="2">
    <location>
        <begin position="32"/>
        <end position="53"/>
    </location>
</feature>